<feature type="domain" description="HD" evidence="19">
    <location>
        <begin position="157"/>
        <end position="306"/>
    </location>
</feature>
<evidence type="ECO:0000256" key="7">
    <source>
        <dbReference type="ARBA" id="ARBA00022763"/>
    </source>
</evidence>
<evidence type="ECO:0000256" key="2">
    <source>
        <dbReference type="ARBA" id="ARBA00005776"/>
    </source>
</evidence>
<dbReference type="PANTHER" id="PTHR11373">
    <property type="entry name" value="DEOXYNUCLEOSIDE TRIPHOSPHATE TRIPHOSPHOHYDROLASE"/>
    <property type="match status" value="1"/>
</dbReference>
<reference evidence="20" key="1">
    <citation type="submission" date="2025-08" db="UniProtKB">
        <authorList>
            <consortium name="Ensembl"/>
        </authorList>
    </citation>
    <scope>IDENTIFICATION</scope>
</reference>
<comment type="catalytic activity">
    <reaction evidence="15">
        <text>dTTP + H2O = thymidine + triphosphate + H(+)</text>
        <dbReference type="Rhea" id="RHEA:80079"/>
        <dbReference type="ChEBI" id="CHEBI:15377"/>
        <dbReference type="ChEBI" id="CHEBI:15378"/>
        <dbReference type="ChEBI" id="CHEBI:17748"/>
        <dbReference type="ChEBI" id="CHEBI:18036"/>
        <dbReference type="ChEBI" id="CHEBI:37568"/>
    </reaction>
    <physiologicalReaction direction="left-to-right" evidence="15">
        <dbReference type="Rhea" id="RHEA:80080"/>
    </physiologicalReaction>
</comment>
<evidence type="ECO:0000256" key="11">
    <source>
        <dbReference type="ARBA" id="ARBA00047701"/>
    </source>
</evidence>
<comment type="catalytic activity">
    <reaction evidence="13">
        <text>a 2'-deoxyribonucleoside 5'-triphosphate + H2O = a 2'-deoxyribonucleoside + triphosphate + H(+)</text>
        <dbReference type="Rhea" id="RHEA:46148"/>
        <dbReference type="ChEBI" id="CHEBI:15377"/>
        <dbReference type="ChEBI" id="CHEBI:15378"/>
        <dbReference type="ChEBI" id="CHEBI:18036"/>
        <dbReference type="ChEBI" id="CHEBI:18274"/>
        <dbReference type="ChEBI" id="CHEBI:61560"/>
    </reaction>
    <physiologicalReaction direction="left-to-right" evidence="13">
        <dbReference type="Rhea" id="RHEA:46149"/>
    </physiologicalReaction>
</comment>
<evidence type="ECO:0000256" key="4">
    <source>
        <dbReference type="ARBA" id="ARBA00022454"/>
    </source>
</evidence>
<keyword evidence="8" id="KW-0051">Antiviral defense</keyword>
<dbReference type="FunFam" id="1.10.3210.10:FF:000015">
    <property type="entry name" value="Deoxynucleoside triphosphate triphosphohydrolase SAMHD1"/>
    <property type="match status" value="1"/>
</dbReference>
<keyword evidence="5" id="KW-0021">Allosteric enzyme</keyword>
<keyword evidence="7" id="KW-0227">DNA damage</keyword>
<dbReference type="SUPFAM" id="SSF47769">
    <property type="entry name" value="SAM/Pointed domain"/>
    <property type="match status" value="1"/>
</dbReference>
<dbReference type="Pfam" id="PF01966">
    <property type="entry name" value="HD"/>
    <property type="match status" value="1"/>
</dbReference>
<keyword evidence="10" id="KW-0234">DNA repair</keyword>
<feature type="region of interest" description="Disordered" evidence="17">
    <location>
        <begin position="1"/>
        <end position="32"/>
    </location>
</feature>
<dbReference type="Proteomes" id="UP000261480">
    <property type="component" value="Unplaced"/>
</dbReference>
<evidence type="ECO:0000256" key="1">
    <source>
        <dbReference type="ARBA" id="ARBA00004286"/>
    </source>
</evidence>
<evidence type="ECO:0000256" key="9">
    <source>
        <dbReference type="ARBA" id="ARBA00023134"/>
    </source>
</evidence>
<evidence type="ECO:0000256" key="8">
    <source>
        <dbReference type="ARBA" id="ARBA00023118"/>
    </source>
</evidence>
<dbReference type="AlphaFoldDB" id="A0A3B3WRY3"/>
<evidence type="ECO:0000259" key="19">
    <source>
        <dbReference type="PROSITE" id="PS51831"/>
    </source>
</evidence>
<evidence type="ECO:0000256" key="16">
    <source>
        <dbReference type="SAM" id="Coils"/>
    </source>
</evidence>
<evidence type="ECO:0000313" key="21">
    <source>
        <dbReference type="Proteomes" id="UP000261480"/>
    </source>
</evidence>
<evidence type="ECO:0000256" key="17">
    <source>
        <dbReference type="SAM" id="MobiDB-lite"/>
    </source>
</evidence>
<evidence type="ECO:0000256" key="12">
    <source>
        <dbReference type="ARBA" id="ARBA00047812"/>
    </source>
</evidence>
<dbReference type="PANTHER" id="PTHR11373:SF4">
    <property type="entry name" value="DEOXYNUCLEOSIDE TRIPHOSPHATE TRIPHOSPHOHYDROLASE SAMHD1"/>
    <property type="match status" value="1"/>
</dbReference>
<sequence>MASRKRPMGPAASSDEEFKTPEKGVSVVRGSPPDSGFMRWGVEETCQYLQREGLEEWTDKFRAEKITGVGLRYLRDEDLEKIGIKCLGDRLQILHSLRKLWQIEAEPSKVFNDPIHGHVELHPLLIKIIDTPQFQRLRNIKQLGGTYYVFPGASHNRFEHSIGVAHLAGELLQTLKKKQQKLRIDERDVLCVQIAGLCHDLGHGPFSHMFDQMFIPKARPGYDWSHEKASQDMFDHLVEENELNKFMEDHGLVPKEDLPFIKELIDPPNVKTIEWPHHGRPREKAFLYEVVSNKRNKIDVDKWDYFARDFHHLGMKNNFDCHRLIKFARVCEVDKEMQICYRDKEGFNLYNMFYTRFCLHKRACQHKVANSIEWMITDAFLKADKHIKIEGKDGKMFTLSTAIDDMVAYTKLTDNVFEQILNHPSDVGIEEAKKILDHLCTKADIEETKKILNNSSTEEPNEEAKKILDHLSTGVGFKALEKTLVHLSTDAGFEEAKNILDTLSTAVAIEKVKTILSTNPDFRDIKKILDFLSTDAGKEKAKEKLEQQSADAAIEKANEILDHLSTDAAIEKIKKILEHLSTYAGFKEIKKILDHLSADVCFKEVKKILDHRYTDAAIEELKKMLGHLSTDVGFEHAKKILDHLVKKVNDILAYLATYVGLQTVEEIQELQSADTADIKKILQHLSTDKGFKEVEKRLERERTDAAFEEAKQILEHLSNDNFKDVDSILHHLSSDTGFKKVRKILEDQYTNAATEEAKILEHLYTDADIEKVKMILKHLSTDAAIEKVKRILKHLSADAEKAKKILEQFSTDADAEKAKKILEHPSTGEVIEQIKKILEHISTDADIEKVKKILNHLSADRDIKKGKEILDRVLKRDLYRCLGEFHSKKSSKEIKVSVSLTVNLMLFIKDR</sequence>
<comment type="similarity">
    <text evidence="2">Belongs to the SAMHD1 family.</text>
</comment>
<dbReference type="GO" id="GO:0005634">
    <property type="term" value="C:nucleus"/>
    <property type="evidence" value="ECO:0007669"/>
    <property type="project" value="TreeGrafter"/>
</dbReference>
<dbReference type="PROSITE" id="PS51831">
    <property type="entry name" value="HD"/>
    <property type="match status" value="1"/>
</dbReference>
<name>A0A3B3WRY3_9TELE</name>
<dbReference type="STRING" id="48701.ENSPMEP00000005543"/>
<dbReference type="SMART" id="SM00471">
    <property type="entry name" value="HDc"/>
    <property type="match status" value="1"/>
</dbReference>
<dbReference type="Gene3D" id="1.10.150.50">
    <property type="entry name" value="Transcription Factor, Ets-1"/>
    <property type="match status" value="1"/>
</dbReference>
<dbReference type="PROSITE" id="PS50105">
    <property type="entry name" value="SAM_DOMAIN"/>
    <property type="match status" value="1"/>
</dbReference>
<keyword evidence="9" id="KW-0547">Nucleotide-binding</keyword>
<dbReference type="GO" id="GO:0006203">
    <property type="term" value="P:dGTP catabolic process"/>
    <property type="evidence" value="ECO:0007669"/>
    <property type="project" value="TreeGrafter"/>
</dbReference>
<dbReference type="GO" id="GO:0005694">
    <property type="term" value="C:chromosome"/>
    <property type="evidence" value="ECO:0007669"/>
    <property type="project" value="UniProtKB-SubCell"/>
</dbReference>
<evidence type="ECO:0000256" key="15">
    <source>
        <dbReference type="ARBA" id="ARBA00049451"/>
    </source>
</evidence>
<evidence type="ECO:0000256" key="3">
    <source>
        <dbReference type="ARBA" id="ARBA00020285"/>
    </source>
</evidence>
<dbReference type="GO" id="GO:0006260">
    <property type="term" value="P:DNA replication"/>
    <property type="evidence" value="ECO:0007669"/>
    <property type="project" value="UniProtKB-KW"/>
</dbReference>
<protein>
    <recommendedName>
        <fullName evidence="3">Deoxynucleoside triphosphate triphosphohydrolase SAMHD1</fullName>
    </recommendedName>
</protein>
<dbReference type="GO" id="GO:0008832">
    <property type="term" value="F:dGTPase activity"/>
    <property type="evidence" value="ECO:0007669"/>
    <property type="project" value="TreeGrafter"/>
</dbReference>
<evidence type="ECO:0000313" key="20">
    <source>
        <dbReference type="Ensembl" id="ENSPMEP00000005543.1"/>
    </source>
</evidence>
<evidence type="ECO:0000256" key="13">
    <source>
        <dbReference type="ARBA" id="ARBA00048183"/>
    </source>
</evidence>
<dbReference type="InterPro" id="IPR006674">
    <property type="entry name" value="HD_domain"/>
</dbReference>
<evidence type="ECO:0000256" key="10">
    <source>
        <dbReference type="ARBA" id="ARBA00023204"/>
    </source>
</evidence>
<keyword evidence="6" id="KW-0235">DNA replication</keyword>
<organism evidence="20 21">
    <name type="scientific">Poecilia mexicana</name>
    <dbReference type="NCBI Taxonomy" id="48701"/>
    <lineage>
        <taxon>Eukaryota</taxon>
        <taxon>Metazoa</taxon>
        <taxon>Chordata</taxon>
        <taxon>Craniata</taxon>
        <taxon>Vertebrata</taxon>
        <taxon>Euteleostomi</taxon>
        <taxon>Actinopterygii</taxon>
        <taxon>Neopterygii</taxon>
        <taxon>Teleostei</taxon>
        <taxon>Neoteleostei</taxon>
        <taxon>Acanthomorphata</taxon>
        <taxon>Ovalentaria</taxon>
        <taxon>Atherinomorphae</taxon>
        <taxon>Cyprinodontiformes</taxon>
        <taxon>Poeciliidae</taxon>
        <taxon>Poeciliinae</taxon>
        <taxon>Poecilia</taxon>
    </lineage>
</organism>
<feature type="coiled-coil region" evidence="16">
    <location>
        <begin position="785"/>
        <end position="812"/>
    </location>
</feature>
<comment type="catalytic activity">
    <reaction evidence="14">
        <text>dGTP + H2O = 2'-deoxyguanosine + triphosphate + H(+)</text>
        <dbReference type="Rhea" id="RHEA:15193"/>
        <dbReference type="ChEBI" id="CHEBI:15377"/>
        <dbReference type="ChEBI" id="CHEBI:15378"/>
        <dbReference type="ChEBI" id="CHEBI:17172"/>
        <dbReference type="ChEBI" id="CHEBI:18036"/>
        <dbReference type="ChEBI" id="CHEBI:61429"/>
    </reaction>
    <physiologicalReaction direction="left-to-right" evidence="14">
        <dbReference type="Rhea" id="RHEA:15194"/>
    </physiologicalReaction>
</comment>
<proteinExistence type="inferred from homology"/>
<dbReference type="SUPFAM" id="SSF109604">
    <property type="entry name" value="HD-domain/PDEase-like"/>
    <property type="match status" value="1"/>
</dbReference>
<dbReference type="GO" id="GO:0006281">
    <property type="term" value="P:DNA repair"/>
    <property type="evidence" value="ECO:0007669"/>
    <property type="project" value="UniProtKB-KW"/>
</dbReference>
<dbReference type="InterPro" id="IPR013761">
    <property type="entry name" value="SAM/pointed_sf"/>
</dbReference>
<keyword evidence="21" id="KW-1185">Reference proteome</keyword>
<feature type="domain" description="SAM" evidence="18">
    <location>
        <begin position="40"/>
        <end position="103"/>
    </location>
</feature>
<dbReference type="CDD" id="cd09508">
    <property type="entry name" value="SAM_HD"/>
    <property type="match status" value="1"/>
</dbReference>
<comment type="subcellular location">
    <subcellularLocation>
        <location evidence="1">Chromosome</location>
    </subcellularLocation>
</comment>
<evidence type="ECO:0000256" key="14">
    <source>
        <dbReference type="ARBA" id="ARBA00049174"/>
    </source>
</evidence>
<accession>A0A3B3WRY3</accession>
<dbReference type="CDD" id="cd00077">
    <property type="entry name" value="HDc"/>
    <property type="match status" value="1"/>
</dbReference>
<keyword evidence="4" id="KW-0158">Chromosome</keyword>
<reference evidence="20" key="2">
    <citation type="submission" date="2025-09" db="UniProtKB">
        <authorList>
            <consortium name="Ensembl"/>
        </authorList>
    </citation>
    <scope>IDENTIFICATION</scope>
</reference>
<comment type="catalytic activity">
    <reaction evidence="11">
        <text>dCTP + H2O = 2'-deoxycytidine + triphosphate + H(+)</text>
        <dbReference type="Rhea" id="RHEA:80083"/>
        <dbReference type="ChEBI" id="CHEBI:15377"/>
        <dbReference type="ChEBI" id="CHEBI:15378"/>
        <dbReference type="ChEBI" id="CHEBI:15698"/>
        <dbReference type="ChEBI" id="CHEBI:18036"/>
        <dbReference type="ChEBI" id="CHEBI:61481"/>
    </reaction>
    <physiologicalReaction direction="left-to-right" evidence="11">
        <dbReference type="Rhea" id="RHEA:80084"/>
    </physiologicalReaction>
</comment>
<dbReference type="InterPro" id="IPR001660">
    <property type="entry name" value="SAM"/>
</dbReference>
<dbReference type="Ensembl" id="ENSPMET00000007325.1">
    <property type="protein sequence ID" value="ENSPMEP00000005543.1"/>
    <property type="gene ID" value="ENSPMEG00000006922.1"/>
</dbReference>
<evidence type="ECO:0000256" key="6">
    <source>
        <dbReference type="ARBA" id="ARBA00022705"/>
    </source>
</evidence>
<dbReference type="InterPro" id="IPR003607">
    <property type="entry name" value="HD/PDEase_dom"/>
</dbReference>
<comment type="catalytic activity">
    <reaction evidence="12">
        <text>dATP + H2O = 2'-deoxyadenosine + triphosphate + H(+)</text>
        <dbReference type="Rhea" id="RHEA:67648"/>
        <dbReference type="ChEBI" id="CHEBI:15377"/>
        <dbReference type="ChEBI" id="CHEBI:15378"/>
        <dbReference type="ChEBI" id="CHEBI:17256"/>
        <dbReference type="ChEBI" id="CHEBI:18036"/>
        <dbReference type="ChEBI" id="CHEBI:61404"/>
    </reaction>
    <physiologicalReaction direction="left-to-right" evidence="12">
        <dbReference type="Rhea" id="RHEA:67649"/>
    </physiologicalReaction>
</comment>
<keyword evidence="9" id="KW-0342">GTP-binding</keyword>
<dbReference type="InterPro" id="IPR050135">
    <property type="entry name" value="dGTPase-like"/>
</dbReference>
<evidence type="ECO:0000256" key="5">
    <source>
        <dbReference type="ARBA" id="ARBA00022533"/>
    </source>
</evidence>
<evidence type="ECO:0000259" key="18">
    <source>
        <dbReference type="PROSITE" id="PS50105"/>
    </source>
</evidence>
<keyword evidence="16" id="KW-0175">Coiled coil</keyword>
<dbReference type="GO" id="GO:0051607">
    <property type="term" value="P:defense response to virus"/>
    <property type="evidence" value="ECO:0007669"/>
    <property type="project" value="UniProtKB-KW"/>
</dbReference>
<dbReference type="SMART" id="SM00454">
    <property type="entry name" value="SAM"/>
    <property type="match status" value="1"/>
</dbReference>
<dbReference type="Gene3D" id="1.10.3210.10">
    <property type="entry name" value="Hypothetical protein af1432"/>
    <property type="match status" value="1"/>
</dbReference>
<dbReference type="Pfam" id="PF00536">
    <property type="entry name" value="SAM_1"/>
    <property type="match status" value="1"/>
</dbReference>
<dbReference type="GO" id="GO:0045088">
    <property type="term" value="P:regulation of innate immune response"/>
    <property type="evidence" value="ECO:0007669"/>
    <property type="project" value="TreeGrafter"/>
</dbReference>
<dbReference type="GO" id="GO:0005525">
    <property type="term" value="F:GTP binding"/>
    <property type="evidence" value="ECO:0007669"/>
    <property type="project" value="UniProtKB-KW"/>
</dbReference>